<feature type="region of interest" description="Disordered" evidence="1">
    <location>
        <begin position="1"/>
        <end position="81"/>
    </location>
</feature>
<reference evidence="2 3" key="1">
    <citation type="submission" date="2024-03" db="EMBL/GenBank/DDBJ databases">
        <authorList>
            <person name="Brejova B."/>
        </authorList>
    </citation>
    <scope>NUCLEOTIDE SEQUENCE [LARGE SCALE GENOMIC DNA]</scope>
    <source>
        <strain evidence="2 3">CBS 14171</strain>
    </source>
</reference>
<dbReference type="Pfam" id="PF08613">
    <property type="entry name" value="Cyclin"/>
    <property type="match status" value="1"/>
</dbReference>
<dbReference type="Gene3D" id="1.10.472.10">
    <property type="entry name" value="Cyclin-like"/>
    <property type="match status" value="1"/>
</dbReference>
<feature type="compositionally biased region" description="Acidic residues" evidence="1">
    <location>
        <begin position="442"/>
        <end position="501"/>
    </location>
</feature>
<sequence>MALSESCSRSPPTGLSRKSSIPRRSSHPLSISSNNSQNHHQNSSSNSNSNLNSNLSQNHDQSPRRHHHHPGGLTTSSHLTIKNNNNDDEFLSHYLKSPDMRTTLNDHSLYFKSIDKQRKLGPLDIYQQYLNQNTQKKYHLYFQKQNKKDIIYQQYVKEISPGISPRTETLNRRQGDVETKAPPGEPKKSKYTREDTSITEPIITRRLTSEFMDCPIDFLIILISRMLKSLITLNDKSVPTSISNPPAASVSTAQQPTNNLLTRYHSRTPPAISTFTYLTRLTKFNNFNPTILLTTIYYIDLLSHQYQPFFTLNSWTVHRFLLVATMIAQKSLEDFFYTNDHYAKVGGVALSELNCLELDFLSRVDWRCVPGKQEIDPSSGVLKNKINYAKDVLKLYYCQLIELMGKNTVHDESEIANGACKKLHFLKEEDEADINSKRDSSGESEEVNEEDGGEDSAQPDDDDDQSDDDGEDDDDYDDDDEDEEIYCSEDDYEERDAENDEENVKVYGYHPKNTGPDFRIYDKNGNSLNGVSSPHLKRRYSSD</sequence>
<dbReference type="RefSeq" id="XP_066831015.1">
    <property type="nucleotide sequence ID" value="XM_066974258.1"/>
</dbReference>
<feature type="region of interest" description="Disordered" evidence="1">
    <location>
        <begin position="431"/>
        <end position="543"/>
    </location>
</feature>
<evidence type="ECO:0008006" key="4">
    <source>
        <dbReference type="Google" id="ProtNLM"/>
    </source>
</evidence>
<accession>A0ABP0ZNX0</accession>
<dbReference type="InterPro" id="IPR036915">
    <property type="entry name" value="Cyclin-like_sf"/>
</dbReference>
<feature type="compositionally biased region" description="Polar residues" evidence="1">
    <location>
        <begin position="1"/>
        <end position="18"/>
    </location>
</feature>
<dbReference type="InterPro" id="IPR016024">
    <property type="entry name" value="ARM-type_fold"/>
</dbReference>
<feature type="region of interest" description="Disordered" evidence="1">
    <location>
        <begin position="163"/>
        <end position="195"/>
    </location>
</feature>
<dbReference type="CDD" id="cd20558">
    <property type="entry name" value="CYCLIN_ScPCL7-like"/>
    <property type="match status" value="1"/>
</dbReference>
<organism evidence="2 3">
    <name type="scientific">Lodderomyces beijingensis</name>
    <dbReference type="NCBI Taxonomy" id="1775926"/>
    <lineage>
        <taxon>Eukaryota</taxon>
        <taxon>Fungi</taxon>
        <taxon>Dikarya</taxon>
        <taxon>Ascomycota</taxon>
        <taxon>Saccharomycotina</taxon>
        <taxon>Pichiomycetes</taxon>
        <taxon>Debaryomycetaceae</taxon>
        <taxon>Candida/Lodderomyces clade</taxon>
        <taxon>Lodderomyces</taxon>
    </lineage>
</organism>
<dbReference type="PANTHER" id="PTHR15615:SF117">
    <property type="entry name" value="PHO85 CYCLIN PHO80"/>
    <property type="match status" value="1"/>
</dbReference>
<evidence type="ECO:0000313" key="3">
    <source>
        <dbReference type="Proteomes" id="UP001497383"/>
    </source>
</evidence>
<dbReference type="Proteomes" id="UP001497383">
    <property type="component" value="Chromosome 5"/>
</dbReference>
<gene>
    <name evidence="2" type="ORF">LODBEIA_P40770</name>
</gene>
<protein>
    <recommendedName>
        <fullName evidence="4">Cyclin-domain-containing protein</fullName>
    </recommendedName>
</protein>
<feature type="compositionally biased region" description="Basic and acidic residues" evidence="1">
    <location>
        <begin position="169"/>
        <end position="195"/>
    </location>
</feature>
<dbReference type="SUPFAM" id="SSF47954">
    <property type="entry name" value="Cyclin-like"/>
    <property type="match status" value="1"/>
</dbReference>
<proteinExistence type="predicted"/>
<feature type="compositionally biased region" description="Low complexity" evidence="1">
    <location>
        <begin position="27"/>
        <end position="59"/>
    </location>
</feature>
<keyword evidence="3" id="KW-1185">Reference proteome</keyword>
<dbReference type="InterPro" id="IPR013922">
    <property type="entry name" value="Cyclin_PHO80-like"/>
</dbReference>
<evidence type="ECO:0000313" key="2">
    <source>
        <dbReference type="EMBL" id="CAK9439977.1"/>
    </source>
</evidence>
<dbReference type="PANTHER" id="PTHR15615">
    <property type="match status" value="1"/>
</dbReference>
<dbReference type="SUPFAM" id="SSF48371">
    <property type="entry name" value="ARM repeat"/>
    <property type="match status" value="1"/>
</dbReference>
<dbReference type="GeneID" id="92209273"/>
<name>A0ABP0ZNX0_9ASCO</name>
<dbReference type="EMBL" id="OZ022409">
    <property type="protein sequence ID" value="CAK9439977.1"/>
    <property type="molecule type" value="Genomic_DNA"/>
</dbReference>
<evidence type="ECO:0000256" key="1">
    <source>
        <dbReference type="SAM" id="MobiDB-lite"/>
    </source>
</evidence>